<sequence length="487" mass="52319">MFQLLATLLVFTRVLGTVNAAAQGTAVFPNTRRFMFDVNGNQIDAIGAKINYGKYYLYGNGAGGVNAYSSTDLVNWAHEGDLGYGGSRSHIIYNAASKKYVVWADGAGSAGYVVGTSTSPVSGYTAAGVAAVDANPTFQKADMAVEVIGDKAYLVYSTLNFQDPRAGSMWPAIYQTSHIVQLSDDYLSTTKTSYNVTSAAFDLIDQQVESPDIFYRAPYYYVSASNSCGLCSGTLSVLYRSKTIQGPWTRQILAGYSCNSQPEGILPLLDPATNQTTYLWHGNSVPGSALTSRGGHIFQPLQFNSDGSAQPLNCSDSARFEYESVCDSDSYNLYQTFPSSKSGTLKEIGINVASSSQTGAVSIKIVKFSTVEDFVAPGYKWTLLNSTIVTRAQTSTVFNVVSVELNAPVKEGDMIGISYGNYYSSGQFIAGGDAVPYCHLEYEVERNSTQVLFEQGAGQTSPRGDDGGASVVVRRQGRGLKFYAVVV</sequence>
<proteinExistence type="predicted"/>
<dbReference type="AlphaFoldDB" id="A0A2J6RCF2"/>
<dbReference type="Gene3D" id="2.115.10.20">
    <property type="entry name" value="Glycosyl hydrolase domain, family 43"/>
    <property type="match status" value="1"/>
</dbReference>
<gene>
    <name evidence="2" type="ORF">L207DRAFT_637342</name>
</gene>
<dbReference type="PANTHER" id="PTHR22925">
    <property type="entry name" value="GLYCOSYL HYDROLASE 43 FAMILY MEMBER"/>
    <property type="match status" value="1"/>
</dbReference>
<keyword evidence="1" id="KW-0732">Signal</keyword>
<evidence type="ECO:0000313" key="2">
    <source>
        <dbReference type="EMBL" id="PMD36188.1"/>
    </source>
</evidence>
<dbReference type="EMBL" id="KZ613951">
    <property type="protein sequence ID" value="PMD36188.1"/>
    <property type="molecule type" value="Genomic_DNA"/>
</dbReference>
<evidence type="ECO:0008006" key="4">
    <source>
        <dbReference type="Google" id="ProtNLM"/>
    </source>
</evidence>
<evidence type="ECO:0000256" key="1">
    <source>
        <dbReference type="SAM" id="SignalP"/>
    </source>
</evidence>
<keyword evidence="3" id="KW-1185">Reference proteome</keyword>
<reference evidence="2 3" key="1">
    <citation type="submission" date="2016-04" db="EMBL/GenBank/DDBJ databases">
        <title>A degradative enzymes factory behind the ericoid mycorrhizal symbiosis.</title>
        <authorList>
            <consortium name="DOE Joint Genome Institute"/>
            <person name="Martino E."/>
            <person name="Morin E."/>
            <person name="Grelet G."/>
            <person name="Kuo A."/>
            <person name="Kohler A."/>
            <person name="Daghino S."/>
            <person name="Barry K."/>
            <person name="Choi C."/>
            <person name="Cichocki N."/>
            <person name="Clum A."/>
            <person name="Copeland A."/>
            <person name="Hainaut M."/>
            <person name="Haridas S."/>
            <person name="Labutti K."/>
            <person name="Lindquist E."/>
            <person name="Lipzen A."/>
            <person name="Khouja H.-R."/>
            <person name="Murat C."/>
            <person name="Ohm R."/>
            <person name="Olson A."/>
            <person name="Spatafora J."/>
            <person name="Veneault-Fourrey C."/>
            <person name="Henrissat B."/>
            <person name="Grigoriev I."/>
            <person name="Martin F."/>
            <person name="Perotto S."/>
        </authorList>
    </citation>
    <scope>NUCLEOTIDE SEQUENCE [LARGE SCALE GENOMIC DNA]</scope>
    <source>
        <strain evidence="2 3">F</strain>
    </source>
</reference>
<evidence type="ECO:0000313" key="3">
    <source>
        <dbReference type="Proteomes" id="UP000235786"/>
    </source>
</evidence>
<accession>A0A2J6RCF2</accession>
<dbReference type="PANTHER" id="PTHR22925:SF3">
    <property type="entry name" value="GLYCOSYL HYDROLASE FAMILY PROTEIN 43"/>
    <property type="match status" value="1"/>
</dbReference>
<feature type="signal peptide" evidence="1">
    <location>
        <begin position="1"/>
        <end position="16"/>
    </location>
</feature>
<protein>
    <recommendedName>
        <fullName evidence="4">Glycoside hydrolase family 43 protein</fullName>
    </recommendedName>
</protein>
<feature type="chain" id="PRO_5014425477" description="Glycoside hydrolase family 43 protein" evidence="1">
    <location>
        <begin position="17"/>
        <end position="487"/>
    </location>
</feature>
<dbReference type="Proteomes" id="UP000235786">
    <property type="component" value="Unassembled WGS sequence"/>
</dbReference>
<dbReference type="SUPFAM" id="SSF75005">
    <property type="entry name" value="Arabinanase/levansucrase/invertase"/>
    <property type="match status" value="1"/>
</dbReference>
<dbReference type="STRING" id="1149755.A0A2J6RCF2"/>
<dbReference type="OrthoDB" id="9970295at2759"/>
<organism evidence="2 3">
    <name type="scientific">Hyaloscypha variabilis (strain UAMH 11265 / GT02V1 / F)</name>
    <name type="common">Meliniomyces variabilis</name>
    <dbReference type="NCBI Taxonomy" id="1149755"/>
    <lineage>
        <taxon>Eukaryota</taxon>
        <taxon>Fungi</taxon>
        <taxon>Dikarya</taxon>
        <taxon>Ascomycota</taxon>
        <taxon>Pezizomycotina</taxon>
        <taxon>Leotiomycetes</taxon>
        <taxon>Helotiales</taxon>
        <taxon>Hyaloscyphaceae</taxon>
        <taxon>Hyaloscypha</taxon>
        <taxon>Hyaloscypha variabilis</taxon>
    </lineage>
</organism>
<dbReference type="InterPro" id="IPR023296">
    <property type="entry name" value="Glyco_hydro_beta-prop_sf"/>
</dbReference>
<name>A0A2J6RCF2_HYAVF</name>